<sequence length="218" mass="23225">MVFNGTKPETNQHGAAESTTLTLAGTNITAWTESESYGGATKPRHALPCASHNCFRTCGLRSADEPGYRKRGTAAAFFDCLNECPGIRADWNDFNSEWAFHNVFDGVEYSGESTAATTSTPSAISTPGRPRQTTEWPETTLYGTPTVGPSSSSGESVTGARPPATTQSSAGRRRAHPPVPKPMGYAGAMAMTVLMCLVAFGIGSILGWIWPDGLRSEW</sequence>
<evidence type="ECO:0000313" key="4">
    <source>
        <dbReference type="Proteomes" id="UP001055172"/>
    </source>
</evidence>
<dbReference type="Proteomes" id="UP001055172">
    <property type="component" value="Unassembled WGS sequence"/>
</dbReference>
<name>A0AA37GSW1_9PEZI</name>
<feature type="transmembrane region" description="Helical" evidence="2">
    <location>
        <begin position="183"/>
        <end position="210"/>
    </location>
</feature>
<gene>
    <name evidence="3" type="ORF">ColLi_09047</name>
</gene>
<dbReference type="AlphaFoldDB" id="A0AA37GSW1"/>
<comment type="caution">
    <text evidence="3">The sequence shown here is derived from an EMBL/GenBank/DDBJ whole genome shotgun (WGS) entry which is preliminary data.</text>
</comment>
<proteinExistence type="predicted"/>
<evidence type="ECO:0000313" key="3">
    <source>
        <dbReference type="EMBL" id="GJC86209.1"/>
    </source>
</evidence>
<organism evidence="3 4">
    <name type="scientific">Colletotrichum liriopes</name>
    <dbReference type="NCBI Taxonomy" id="708192"/>
    <lineage>
        <taxon>Eukaryota</taxon>
        <taxon>Fungi</taxon>
        <taxon>Dikarya</taxon>
        <taxon>Ascomycota</taxon>
        <taxon>Pezizomycotina</taxon>
        <taxon>Sordariomycetes</taxon>
        <taxon>Hypocreomycetidae</taxon>
        <taxon>Glomerellales</taxon>
        <taxon>Glomerellaceae</taxon>
        <taxon>Colletotrichum</taxon>
        <taxon>Colletotrichum spaethianum species complex</taxon>
    </lineage>
</organism>
<evidence type="ECO:0000256" key="2">
    <source>
        <dbReference type="SAM" id="Phobius"/>
    </source>
</evidence>
<accession>A0AA37GSW1</accession>
<evidence type="ECO:0000256" key="1">
    <source>
        <dbReference type="SAM" id="MobiDB-lite"/>
    </source>
</evidence>
<dbReference type="EMBL" id="BPPX01000020">
    <property type="protein sequence ID" value="GJC86209.1"/>
    <property type="molecule type" value="Genomic_DNA"/>
</dbReference>
<keyword evidence="2" id="KW-0472">Membrane</keyword>
<keyword evidence="2" id="KW-1133">Transmembrane helix</keyword>
<keyword evidence="2" id="KW-0812">Transmembrane</keyword>
<reference evidence="3 4" key="1">
    <citation type="submission" date="2021-07" db="EMBL/GenBank/DDBJ databases">
        <title>Genome data of Colletotrichum spaethianum.</title>
        <authorList>
            <person name="Utami Y.D."/>
            <person name="Hiruma K."/>
        </authorList>
    </citation>
    <scope>NUCLEOTIDE SEQUENCE [LARGE SCALE GENOMIC DNA]</scope>
    <source>
        <strain evidence="3 4">MAFF 242679</strain>
    </source>
</reference>
<keyword evidence="4" id="KW-1185">Reference proteome</keyword>
<protein>
    <submittedName>
        <fullName evidence="3">Uncharacterized protein</fullName>
    </submittedName>
</protein>
<feature type="compositionally biased region" description="Low complexity" evidence="1">
    <location>
        <begin position="143"/>
        <end position="159"/>
    </location>
</feature>
<feature type="region of interest" description="Disordered" evidence="1">
    <location>
        <begin position="114"/>
        <end position="179"/>
    </location>
</feature>
<feature type="compositionally biased region" description="Low complexity" evidence="1">
    <location>
        <begin position="114"/>
        <end position="127"/>
    </location>
</feature>